<dbReference type="InterPro" id="IPR002347">
    <property type="entry name" value="SDR_fam"/>
</dbReference>
<dbReference type="PRINTS" id="PR00081">
    <property type="entry name" value="GDHRDH"/>
</dbReference>
<dbReference type="SUPFAM" id="SSF51735">
    <property type="entry name" value="NAD(P)-binding Rossmann-fold domains"/>
    <property type="match status" value="1"/>
</dbReference>
<name>A0A1G7T9Z0_9ACTN</name>
<reference evidence="3" key="1">
    <citation type="submission" date="2016-10" db="EMBL/GenBank/DDBJ databases">
        <authorList>
            <person name="Varghese N."/>
            <person name="Submissions S."/>
        </authorList>
    </citation>
    <scope>NUCLEOTIDE SEQUENCE [LARGE SCALE GENOMIC DNA]</scope>
    <source>
        <strain evidence="3">DSM 44526</strain>
    </source>
</reference>
<evidence type="ECO:0000313" key="3">
    <source>
        <dbReference type="Proteomes" id="UP000198863"/>
    </source>
</evidence>
<dbReference type="Proteomes" id="UP000198863">
    <property type="component" value="Unassembled WGS sequence"/>
</dbReference>
<evidence type="ECO:0000313" key="2">
    <source>
        <dbReference type="EMBL" id="SDG32085.1"/>
    </source>
</evidence>
<gene>
    <name evidence="2" type="ORF">SAMN05660324_2376</name>
</gene>
<evidence type="ECO:0000256" key="1">
    <source>
        <dbReference type="ARBA" id="ARBA00023002"/>
    </source>
</evidence>
<dbReference type="EMBL" id="FNCF01000003">
    <property type="protein sequence ID" value="SDG32085.1"/>
    <property type="molecule type" value="Genomic_DNA"/>
</dbReference>
<keyword evidence="3" id="KW-1185">Reference proteome</keyword>
<dbReference type="OrthoDB" id="4577644at2"/>
<dbReference type="PANTHER" id="PTHR43157:SF31">
    <property type="entry name" value="PHOSPHATIDYLINOSITOL-GLYCAN BIOSYNTHESIS CLASS F PROTEIN"/>
    <property type="match status" value="1"/>
</dbReference>
<dbReference type="RefSeq" id="WP_091063066.1">
    <property type="nucleotide sequence ID" value="NZ_FNCF01000003.1"/>
</dbReference>
<dbReference type="InterPro" id="IPR036291">
    <property type="entry name" value="NAD(P)-bd_dom_sf"/>
</dbReference>
<accession>A0A1G7T9Z0</accession>
<dbReference type="Gene3D" id="3.40.50.720">
    <property type="entry name" value="NAD(P)-binding Rossmann-like Domain"/>
    <property type="match status" value="1"/>
</dbReference>
<dbReference type="PANTHER" id="PTHR43157">
    <property type="entry name" value="PHOSPHATIDYLINOSITOL-GLYCAN BIOSYNTHESIS CLASS F PROTEIN-RELATED"/>
    <property type="match status" value="1"/>
</dbReference>
<protein>
    <submittedName>
        <fullName evidence="2">NADP-dependent 3-hydroxy acid dehydrogenase YdfG</fullName>
    </submittedName>
</protein>
<keyword evidence="1" id="KW-0560">Oxidoreductase</keyword>
<dbReference type="NCBIfam" id="NF004846">
    <property type="entry name" value="PRK06197.1"/>
    <property type="match status" value="1"/>
</dbReference>
<dbReference type="CDD" id="cd05327">
    <property type="entry name" value="retinol-DH_like_SDR_c_like"/>
    <property type="match status" value="1"/>
</dbReference>
<proteinExistence type="predicted"/>
<organism evidence="2 3">
    <name type="scientific">Klenkia brasiliensis</name>
    <dbReference type="NCBI Taxonomy" id="333142"/>
    <lineage>
        <taxon>Bacteria</taxon>
        <taxon>Bacillati</taxon>
        <taxon>Actinomycetota</taxon>
        <taxon>Actinomycetes</taxon>
        <taxon>Geodermatophilales</taxon>
        <taxon>Geodermatophilaceae</taxon>
        <taxon>Klenkia</taxon>
    </lineage>
</organism>
<dbReference type="AlphaFoldDB" id="A0A1G7T9Z0"/>
<dbReference type="Pfam" id="PF00106">
    <property type="entry name" value="adh_short"/>
    <property type="match status" value="1"/>
</dbReference>
<dbReference type="GO" id="GO:0016491">
    <property type="term" value="F:oxidoreductase activity"/>
    <property type="evidence" value="ECO:0007669"/>
    <property type="project" value="UniProtKB-KW"/>
</dbReference>
<sequence>MSTPWTVADIPSQRGRTAVVTGANSGLGLATARALADAGAHVVLAVRDTGRGEAAARTVPGDVEVRRLDLADLSSVREFAGAWTGDLDVLVNNAGIMMVPQGRTADGFELQFGTNHLGHFALTVLLLPHITDRVVTVSSGLHRSGEVVLDDLGWERRTYSPTGAYGASKLANLLFALELQRRLTAAGSTVRSMAAHPGYAATNLQSHTGDRLKDLVLKLGNRFIAQSDTDGALPTLFAATADLPGGSYAGPSGFQEGRGAPTLVGRSQAASDVQLAQDLWTASERLTGVS</sequence>